<accession>A0ABR3VSR1</accession>
<proteinExistence type="predicted"/>
<dbReference type="InterPro" id="IPR050815">
    <property type="entry name" value="TF_fung"/>
</dbReference>
<evidence type="ECO:0000256" key="1">
    <source>
        <dbReference type="ARBA" id="ARBA00004123"/>
    </source>
</evidence>
<comment type="caution">
    <text evidence="8">The sequence shown here is derived from an EMBL/GenBank/DDBJ whole genome shotgun (WGS) entry which is preliminary data.</text>
</comment>
<keyword evidence="5" id="KW-0539">Nucleus</keyword>
<comment type="subcellular location">
    <subcellularLocation>
        <location evidence="1">Nucleus</location>
    </subcellularLocation>
</comment>
<name>A0ABR3VSR1_9PEZI</name>
<sequence length="590" mass="63908">MFSCLILDRLLACGSERVPTIRSEDLQIRLPCAEFEFDCSVDVAPRFLTDVNERGRLGPHRSDSLLGCFIRLVHIWGKVSRFSYAGGRRSETPGSAPWHEASTFYQLRGELDRFYEDLPEVLRWSVTNFHVHSGHSDGTIFVSLHMLGSLCRVMLHREYIPFIPVRCAGPEGPLDEPTFPEPPFAVPPGFWEDSAELVFSAAKNIVDVVRLCKDGVPMSALVLFAVWTACFVGIYAFHFPQMDTRAHMADPNADPPPHKDVVARIDVTSDEDDPSPTSVAYRALARLSSQLRLAGAYVRHFHDMDQYYHDVKFEYNKHRKRMAAGGERESGAHLSIIREGGGGGLEEWKREGPKITDNGVILETGAEKHEGLLGGQPPRDSTVERGSSCGPESPSVAAVAVAAAAVDRSESLVRTPKSATSSSCTAMLGGSCGSTTQQQQQHDGGTTAAPTPATPLTSMAGGSDMIPSPGEVAWQPYTTCPNEYGLQQQQQQQQLQQLQQAQPPGELQPYAAVAASVNPVDIGPLGCIPDESNFLAYLNVTQHAAWHFVPGGPGMFAHGSESLNQFMGADEGDVWLPGGGGGGPGLTASW</sequence>
<keyword evidence="7" id="KW-0812">Transmembrane</keyword>
<keyword evidence="7" id="KW-0472">Membrane</keyword>
<evidence type="ECO:0000256" key="6">
    <source>
        <dbReference type="SAM" id="MobiDB-lite"/>
    </source>
</evidence>
<keyword evidence="7" id="KW-1133">Transmembrane helix</keyword>
<evidence type="ECO:0000256" key="3">
    <source>
        <dbReference type="ARBA" id="ARBA00023015"/>
    </source>
</evidence>
<dbReference type="PANTHER" id="PTHR47338">
    <property type="entry name" value="ZN(II)2CYS6 TRANSCRIPTION FACTOR (EUROFUNG)-RELATED"/>
    <property type="match status" value="1"/>
</dbReference>
<evidence type="ECO:0000256" key="5">
    <source>
        <dbReference type="ARBA" id="ARBA00023242"/>
    </source>
</evidence>
<organism evidence="8 9">
    <name type="scientific">Phialemonium thermophilum</name>
    <dbReference type="NCBI Taxonomy" id="223376"/>
    <lineage>
        <taxon>Eukaryota</taxon>
        <taxon>Fungi</taxon>
        <taxon>Dikarya</taxon>
        <taxon>Ascomycota</taxon>
        <taxon>Pezizomycotina</taxon>
        <taxon>Sordariomycetes</taxon>
        <taxon>Sordariomycetidae</taxon>
        <taxon>Cephalothecales</taxon>
        <taxon>Cephalothecaceae</taxon>
        <taxon>Phialemonium</taxon>
    </lineage>
</organism>
<keyword evidence="4" id="KW-0804">Transcription</keyword>
<dbReference type="EMBL" id="JAZHXJ010001520">
    <property type="protein sequence ID" value="KAL1844708.1"/>
    <property type="molecule type" value="Genomic_DNA"/>
</dbReference>
<feature type="region of interest" description="Disordered" evidence="6">
    <location>
        <begin position="431"/>
        <end position="460"/>
    </location>
</feature>
<evidence type="ECO:0000256" key="2">
    <source>
        <dbReference type="ARBA" id="ARBA00022723"/>
    </source>
</evidence>
<evidence type="ECO:0000256" key="7">
    <source>
        <dbReference type="SAM" id="Phobius"/>
    </source>
</evidence>
<dbReference type="PANTHER" id="PTHR47338:SF5">
    <property type="entry name" value="ZN(II)2CYS6 TRANSCRIPTION FACTOR (EUROFUNG)"/>
    <property type="match status" value="1"/>
</dbReference>
<reference evidence="8 9" key="1">
    <citation type="journal article" date="2024" name="Commun. Biol.">
        <title>Comparative genomic analysis of thermophilic fungi reveals convergent evolutionary adaptations and gene losses.</title>
        <authorList>
            <person name="Steindorff A.S."/>
            <person name="Aguilar-Pontes M.V."/>
            <person name="Robinson A.J."/>
            <person name="Andreopoulos B."/>
            <person name="LaButti K."/>
            <person name="Kuo A."/>
            <person name="Mondo S."/>
            <person name="Riley R."/>
            <person name="Otillar R."/>
            <person name="Haridas S."/>
            <person name="Lipzen A."/>
            <person name="Grimwood J."/>
            <person name="Schmutz J."/>
            <person name="Clum A."/>
            <person name="Reid I.D."/>
            <person name="Moisan M.C."/>
            <person name="Butler G."/>
            <person name="Nguyen T.T.M."/>
            <person name="Dewar K."/>
            <person name="Conant G."/>
            <person name="Drula E."/>
            <person name="Henrissat B."/>
            <person name="Hansel C."/>
            <person name="Singer S."/>
            <person name="Hutchinson M.I."/>
            <person name="de Vries R.P."/>
            <person name="Natvig D.O."/>
            <person name="Powell A.J."/>
            <person name="Tsang A."/>
            <person name="Grigoriev I.V."/>
        </authorList>
    </citation>
    <scope>NUCLEOTIDE SEQUENCE [LARGE SCALE GENOMIC DNA]</scope>
    <source>
        <strain evidence="8 9">ATCC 24622</strain>
    </source>
</reference>
<dbReference type="CDD" id="cd12148">
    <property type="entry name" value="fungal_TF_MHR"/>
    <property type="match status" value="1"/>
</dbReference>
<evidence type="ECO:0000313" key="9">
    <source>
        <dbReference type="Proteomes" id="UP001586593"/>
    </source>
</evidence>
<keyword evidence="2" id="KW-0479">Metal-binding</keyword>
<evidence type="ECO:0000313" key="8">
    <source>
        <dbReference type="EMBL" id="KAL1844708.1"/>
    </source>
</evidence>
<dbReference type="Proteomes" id="UP001586593">
    <property type="component" value="Unassembled WGS sequence"/>
</dbReference>
<keyword evidence="3" id="KW-0805">Transcription regulation</keyword>
<keyword evidence="9" id="KW-1185">Reference proteome</keyword>
<feature type="region of interest" description="Disordered" evidence="6">
    <location>
        <begin position="370"/>
        <end position="394"/>
    </location>
</feature>
<gene>
    <name evidence="8" type="ORF">VTK73DRAFT_1993</name>
</gene>
<feature type="transmembrane region" description="Helical" evidence="7">
    <location>
        <begin position="218"/>
        <end position="238"/>
    </location>
</feature>
<feature type="compositionally biased region" description="Low complexity" evidence="6">
    <location>
        <begin position="433"/>
        <end position="455"/>
    </location>
</feature>
<protein>
    <submittedName>
        <fullName evidence="8">Uncharacterized protein</fullName>
    </submittedName>
</protein>
<evidence type="ECO:0000256" key="4">
    <source>
        <dbReference type="ARBA" id="ARBA00023163"/>
    </source>
</evidence>